<dbReference type="PANTHER" id="PTHR38479:SF2">
    <property type="entry name" value="WINGED HELIX DNA-BINDING DOMAIN-CONTAINING PROTEIN"/>
    <property type="match status" value="1"/>
</dbReference>
<keyword evidence="3" id="KW-1185">Reference proteome</keyword>
<accession>A0ABQ4E534</accession>
<sequence>MTTLGRRALNRATLHRQLLLSRSDRTPLDALTHLVGMQAQTAHTWYVGFWTRLRDCRPEAVAELLTDRRAVRIALMRSTIHLVTAADALALRPLLQPVLDRGLSQVAGRQLTGLSRDEVVVAGRGVLDERPLTLGQLGAALRQRWPDRDPAALGQAVRTWVPLVQVPPRGVWGRSGPAAHRTVEHWLGAVPAEDSPVGAVSSQESPVGAVSSEDSPVGAVPSQNSPIGAVPSQDSPVDDLVLRYLGAFGPATVRDVQVWSGLTRLAEVLERLRPRLATFRDESGAELFDLPDAVRPDPQTPAPPRFLYDFDNLLLSHADRSRVVTDEFRSRSVARNGQLPRALLLDGFTAGIWTTAVERDRAILSVESFVRLSAVDTEALTAEGTELLLFLAGEECVPEVRISAPG</sequence>
<dbReference type="EMBL" id="BONW01000021">
    <property type="protein sequence ID" value="GIG89816.1"/>
    <property type="molecule type" value="Genomic_DNA"/>
</dbReference>
<dbReference type="InterPro" id="IPR009351">
    <property type="entry name" value="AlkZ-like"/>
</dbReference>
<dbReference type="Proteomes" id="UP000646749">
    <property type="component" value="Unassembled WGS sequence"/>
</dbReference>
<feature type="region of interest" description="Disordered" evidence="1">
    <location>
        <begin position="194"/>
        <end position="232"/>
    </location>
</feature>
<comment type="caution">
    <text evidence="2">The sequence shown here is derived from an EMBL/GenBank/DDBJ whole genome shotgun (WGS) entry which is preliminary data.</text>
</comment>
<evidence type="ECO:0000256" key="1">
    <source>
        <dbReference type="SAM" id="MobiDB-lite"/>
    </source>
</evidence>
<evidence type="ECO:0000313" key="3">
    <source>
        <dbReference type="Proteomes" id="UP000646749"/>
    </source>
</evidence>
<proteinExistence type="predicted"/>
<evidence type="ECO:0000313" key="2">
    <source>
        <dbReference type="EMBL" id="GIG89816.1"/>
    </source>
</evidence>
<reference evidence="2 3" key="1">
    <citation type="submission" date="2021-01" db="EMBL/GenBank/DDBJ databases">
        <title>Whole genome shotgun sequence of Plantactinospora endophytica NBRC 110450.</title>
        <authorList>
            <person name="Komaki H."/>
            <person name="Tamura T."/>
        </authorList>
    </citation>
    <scope>NUCLEOTIDE SEQUENCE [LARGE SCALE GENOMIC DNA]</scope>
    <source>
        <strain evidence="2 3">NBRC 110450</strain>
    </source>
</reference>
<protein>
    <recommendedName>
        <fullName evidence="4">Winged helix DNA-binding domain-containing protein</fullName>
    </recommendedName>
</protein>
<dbReference type="Pfam" id="PF06224">
    <property type="entry name" value="AlkZ-like"/>
    <property type="match status" value="1"/>
</dbReference>
<name>A0ABQ4E534_9ACTN</name>
<dbReference type="PANTHER" id="PTHR38479">
    <property type="entry name" value="LMO0824 PROTEIN"/>
    <property type="match status" value="1"/>
</dbReference>
<gene>
    <name evidence="2" type="ORF">Pen02_47520</name>
</gene>
<organism evidence="2 3">
    <name type="scientific">Plantactinospora endophytica</name>
    <dbReference type="NCBI Taxonomy" id="673535"/>
    <lineage>
        <taxon>Bacteria</taxon>
        <taxon>Bacillati</taxon>
        <taxon>Actinomycetota</taxon>
        <taxon>Actinomycetes</taxon>
        <taxon>Micromonosporales</taxon>
        <taxon>Micromonosporaceae</taxon>
        <taxon>Plantactinospora</taxon>
    </lineage>
</organism>
<evidence type="ECO:0008006" key="4">
    <source>
        <dbReference type="Google" id="ProtNLM"/>
    </source>
</evidence>